<feature type="transmembrane region" description="Helical" evidence="5">
    <location>
        <begin position="104"/>
        <end position="124"/>
    </location>
</feature>
<sequence length="227" mass="25360">MIFTSCWVIYMLRVNISLNLIAMVPEPAQTSASKRSQCASLRAANETFNANMTMEDAKNLRTQSKETFNWTMDQQGTIIGSYFWCYPFTSLVGGMAAERWGPRYVVLVTVLVSGVLTALSPAAARMSYTALVVIRFFLGSAGGFTYPALHALVAQWAPPRGKGEVCECDDGWDLGNCRNMVSHWAINGKIWLGICLLRPCRSEFHMVRFLVVPSRRHPKGTPQNIQR</sequence>
<feature type="chain" id="PRO_5032882718" description="Major facilitator superfamily (MFS) profile domain-containing protein" evidence="6">
    <location>
        <begin position="18"/>
        <end position="227"/>
    </location>
</feature>
<dbReference type="GO" id="GO:0006820">
    <property type="term" value="P:monoatomic anion transport"/>
    <property type="evidence" value="ECO:0007669"/>
    <property type="project" value="TreeGrafter"/>
</dbReference>
<dbReference type="InterPro" id="IPR050382">
    <property type="entry name" value="MFS_Na/Anion_cotransporter"/>
</dbReference>
<dbReference type="GO" id="GO:0022857">
    <property type="term" value="F:transmembrane transporter activity"/>
    <property type="evidence" value="ECO:0007669"/>
    <property type="project" value="InterPro"/>
</dbReference>
<accession>A0A821WRS9</accession>
<evidence type="ECO:0000256" key="3">
    <source>
        <dbReference type="ARBA" id="ARBA00022989"/>
    </source>
</evidence>
<proteinExistence type="predicted"/>
<dbReference type="GO" id="GO:0016020">
    <property type="term" value="C:membrane"/>
    <property type="evidence" value="ECO:0007669"/>
    <property type="project" value="UniProtKB-SubCell"/>
</dbReference>
<name>A0A821WRS9_9NEOP</name>
<dbReference type="InterPro" id="IPR036259">
    <property type="entry name" value="MFS_trans_sf"/>
</dbReference>
<keyword evidence="9" id="KW-1185">Reference proteome</keyword>
<evidence type="ECO:0000256" key="6">
    <source>
        <dbReference type="SAM" id="SignalP"/>
    </source>
</evidence>
<feature type="domain" description="Major facilitator superfamily (MFS) profile" evidence="7">
    <location>
        <begin position="1"/>
        <end position="227"/>
    </location>
</feature>
<dbReference type="OrthoDB" id="2985014at2759"/>
<keyword evidence="2 5" id="KW-0812">Transmembrane</keyword>
<dbReference type="Pfam" id="PF07690">
    <property type="entry name" value="MFS_1"/>
    <property type="match status" value="1"/>
</dbReference>
<protein>
    <recommendedName>
        <fullName evidence="7">Major facilitator superfamily (MFS) profile domain-containing protein</fullName>
    </recommendedName>
</protein>
<dbReference type="Proteomes" id="UP000663880">
    <property type="component" value="Unassembled WGS sequence"/>
</dbReference>
<keyword evidence="3 5" id="KW-1133">Transmembrane helix</keyword>
<evidence type="ECO:0000256" key="4">
    <source>
        <dbReference type="ARBA" id="ARBA00023136"/>
    </source>
</evidence>
<dbReference type="InterPro" id="IPR011701">
    <property type="entry name" value="MFS"/>
</dbReference>
<keyword evidence="4 5" id="KW-0472">Membrane</keyword>
<evidence type="ECO:0000259" key="7">
    <source>
        <dbReference type="PROSITE" id="PS50850"/>
    </source>
</evidence>
<dbReference type="Gene3D" id="1.20.1250.20">
    <property type="entry name" value="MFS general substrate transporter like domains"/>
    <property type="match status" value="1"/>
</dbReference>
<organism evidence="8 9">
    <name type="scientific">Pieris macdunnoughi</name>
    <dbReference type="NCBI Taxonomy" id="345717"/>
    <lineage>
        <taxon>Eukaryota</taxon>
        <taxon>Metazoa</taxon>
        <taxon>Ecdysozoa</taxon>
        <taxon>Arthropoda</taxon>
        <taxon>Hexapoda</taxon>
        <taxon>Insecta</taxon>
        <taxon>Pterygota</taxon>
        <taxon>Neoptera</taxon>
        <taxon>Endopterygota</taxon>
        <taxon>Lepidoptera</taxon>
        <taxon>Glossata</taxon>
        <taxon>Ditrysia</taxon>
        <taxon>Papilionoidea</taxon>
        <taxon>Pieridae</taxon>
        <taxon>Pierinae</taxon>
        <taxon>Pieris</taxon>
    </lineage>
</organism>
<dbReference type="PANTHER" id="PTHR11662">
    <property type="entry name" value="SOLUTE CARRIER FAMILY 17"/>
    <property type="match status" value="1"/>
</dbReference>
<keyword evidence="6" id="KW-0732">Signal</keyword>
<dbReference type="PROSITE" id="PS50850">
    <property type="entry name" value="MFS"/>
    <property type="match status" value="1"/>
</dbReference>
<feature type="transmembrane region" description="Helical" evidence="5">
    <location>
        <begin position="130"/>
        <end position="153"/>
    </location>
</feature>
<dbReference type="InterPro" id="IPR020846">
    <property type="entry name" value="MFS_dom"/>
</dbReference>
<dbReference type="SUPFAM" id="SSF103473">
    <property type="entry name" value="MFS general substrate transporter"/>
    <property type="match status" value="1"/>
</dbReference>
<evidence type="ECO:0000313" key="8">
    <source>
        <dbReference type="EMBL" id="CAF4930771.1"/>
    </source>
</evidence>
<feature type="signal peptide" evidence="6">
    <location>
        <begin position="1"/>
        <end position="17"/>
    </location>
</feature>
<evidence type="ECO:0000256" key="1">
    <source>
        <dbReference type="ARBA" id="ARBA00004141"/>
    </source>
</evidence>
<gene>
    <name evidence="8" type="ORF">PMACD_LOCUS13842</name>
</gene>
<comment type="subcellular location">
    <subcellularLocation>
        <location evidence="1">Membrane</location>
        <topology evidence="1">Multi-pass membrane protein</topology>
    </subcellularLocation>
</comment>
<evidence type="ECO:0000313" key="9">
    <source>
        <dbReference type="Proteomes" id="UP000663880"/>
    </source>
</evidence>
<reference evidence="8" key="1">
    <citation type="submission" date="2021-02" db="EMBL/GenBank/DDBJ databases">
        <authorList>
            <person name="Steward A R."/>
        </authorList>
    </citation>
    <scope>NUCLEOTIDE SEQUENCE</scope>
</reference>
<evidence type="ECO:0000256" key="5">
    <source>
        <dbReference type="SAM" id="Phobius"/>
    </source>
</evidence>
<dbReference type="PANTHER" id="PTHR11662:SF336">
    <property type="entry name" value="LP19554P"/>
    <property type="match status" value="1"/>
</dbReference>
<comment type="caution">
    <text evidence="8">The sequence shown here is derived from an EMBL/GenBank/DDBJ whole genome shotgun (WGS) entry which is preliminary data.</text>
</comment>
<evidence type="ECO:0000256" key="2">
    <source>
        <dbReference type="ARBA" id="ARBA00022692"/>
    </source>
</evidence>
<dbReference type="AlphaFoldDB" id="A0A821WRS9"/>
<dbReference type="EMBL" id="CAJOBZ010000062">
    <property type="protein sequence ID" value="CAF4930771.1"/>
    <property type="molecule type" value="Genomic_DNA"/>
</dbReference>